<evidence type="ECO:0000313" key="2">
    <source>
        <dbReference type="Proteomes" id="UP000290218"/>
    </source>
</evidence>
<dbReference type="EMBL" id="SDHX01000001">
    <property type="protein sequence ID" value="RXK55144.1"/>
    <property type="molecule type" value="Genomic_DNA"/>
</dbReference>
<keyword evidence="2" id="KW-1185">Reference proteome</keyword>
<name>A0A4Q1C881_9BACT</name>
<reference evidence="1 2" key="1">
    <citation type="submission" date="2019-01" db="EMBL/GenBank/DDBJ databases">
        <title>Lacunisphaera sp. strain TWA-58.</title>
        <authorList>
            <person name="Chen W.-M."/>
        </authorList>
    </citation>
    <scope>NUCLEOTIDE SEQUENCE [LARGE SCALE GENOMIC DNA]</scope>
    <source>
        <strain evidence="1 2">TWA-58</strain>
    </source>
</reference>
<dbReference type="Proteomes" id="UP000290218">
    <property type="component" value="Unassembled WGS sequence"/>
</dbReference>
<accession>A0A4Q1C881</accession>
<evidence type="ECO:0000313" key="1">
    <source>
        <dbReference type="EMBL" id="RXK55144.1"/>
    </source>
</evidence>
<protein>
    <submittedName>
        <fullName evidence="1">Uncharacterized protein</fullName>
    </submittedName>
</protein>
<sequence>MEHFDHITEICSHYGIPKGNLLVVDDVADAAVALGWEARGLDRNHTRMAKIKCDLSPPKILLKRCIDWSIATQMTRMFPLTEEQRRRRVDEGLDRKWFMTHLVLHEVAHWKLRHHEANTDPATDAYEARLLKELEADCWAISEIENNKYA</sequence>
<dbReference type="RefSeq" id="WP_129046510.1">
    <property type="nucleotide sequence ID" value="NZ_SDHX01000001.1"/>
</dbReference>
<dbReference type="AlphaFoldDB" id="A0A4Q1C881"/>
<comment type="caution">
    <text evidence="1">The sequence shown here is derived from an EMBL/GenBank/DDBJ whole genome shotgun (WGS) entry which is preliminary data.</text>
</comment>
<organism evidence="1 2">
    <name type="scientific">Oleiharenicola lentus</name>
    <dbReference type="NCBI Taxonomy" id="2508720"/>
    <lineage>
        <taxon>Bacteria</taxon>
        <taxon>Pseudomonadati</taxon>
        <taxon>Verrucomicrobiota</taxon>
        <taxon>Opitutia</taxon>
        <taxon>Opitutales</taxon>
        <taxon>Opitutaceae</taxon>
        <taxon>Oleiharenicola</taxon>
    </lineage>
</organism>
<gene>
    <name evidence="1" type="ORF">ESB00_04395</name>
</gene>
<proteinExistence type="predicted"/>